<feature type="non-terminal residue" evidence="2">
    <location>
        <position position="1"/>
    </location>
</feature>
<feature type="non-terminal residue" evidence="2">
    <location>
        <position position="82"/>
    </location>
</feature>
<keyword evidence="3" id="KW-1185">Reference proteome</keyword>
<comment type="caution">
    <text evidence="2">The sequence shown here is derived from an EMBL/GenBank/DDBJ whole genome shotgun (WGS) entry which is preliminary data.</text>
</comment>
<name>A0AAD6F838_9TELE</name>
<accession>A0AAD6F838</accession>
<sequence>IAEIPFREITSGGETLQTQGGSLPTGGPNKKTITERTKSAVAISPSSSNLTNTSSQHALSLLLHHIPASPLAVFPFGGSGIH</sequence>
<organism evidence="2 3">
    <name type="scientific">Pogonophryne albipinna</name>
    <dbReference type="NCBI Taxonomy" id="1090488"/>
    <lineage>
        <taxon>Eukaryota</taxon>
        <taxon>Metazoa</taxon>
        <taxon>Chordata</taxon>
        <taxon>Craniata</taxon>
        <taxon>Vertebrata</taxon>
        <taxon>Euteleostomi</taxon>
        <taxon>Actinopterygii</taxon>
        <taxon>Neopterygii</taxon>
        <taxon>Teleostei</taxon>
        <taxon>Neoteleostei</taxon>
        <taxon>Acanthomorphata</taxon>
        <taxon>Eupercaria</taxon>
        <taxon>Perciformes</taxon>
        <taxon>Notothenioidei</taxon>
        <taxon>Pogonophryne</taxon>
    </lineage>
</organism>
<evidence type="ECO:0000313" key="2">
    <source>
        <dbReference type="EMBL" id="KAJ4925184.1"/>
    </source>
</evidence>
<dbReference type="EMBL" id="JAPTMU010000021">
    <property type="protein sequence ID" value="KAJ4925184.1"/>
    <property type="molecule type" value="Genomic_DNA"/>
</dbReference>
<dbReference type="Proteomes" id="UP001219934">
    <property type="component" value="Unassembled WGS sequence"/>
</dbReference>
<reference evidence="2" key="1">
    <citation type="submission" date="2022-11" db="EMBL/GenBank/DDBJ databases">
        <title>Chromosome-level genome of Pogonophryne albipinna.</title>
        <authorList>
            <person name="Jo E."/>
        </authorList>
    </citation>
    <scope>NUCLEOTIDE SEQUENCE</scope>
    <source>
        <strain evidence="2">SGF0006</strain>
        <tissue evidence="2">Muscle</tissue>
    </source>
</reference>
<evidence type="ECO:0000313" key="3">
    <source>
        <dbReference type="Proteomes" id="UP001219934"/>
    </source>
</evidence>
<feature type="compositionally biased region" description="Polar residues" evidence="1">
    <location>
        <begin position="12"/>
        <end position="22"/>
    </location>
</feature>
<protein>
    <submittedName>
        <fullName evidence="2">Uncharacterized protein</fullName>
    </submittedName>
</protein>
<dbReference type="AlphaFoldDB" id="A0AAD6F838"/>
<feature type="region of interest" description="Disordered" evidence="1">
    <location>
        <begin position="8"/>
        <end position="32"/>
    </location>
</feature>
<evidence type="ECO:0000256" key="1">
    <source>
        <dbReference type="SAM" id="MobiDB-lite"/>
    </source>
</evidence>
<gene>
    <name evidence="2" type="ORF">JOQ06_017920</name>
</gene>
<proteinExistence type="predicted"/>